<dbReference type="Proteomes" id="UP001595896">
    <property type="component" value="Unassembled WGS sequence"/>
</dbReference>
<protein>
    <recommendedName>
        <fullName evidence="4">DUF1385 domain-containing protein</fullName>
    </recommendedName>
</protein>
<name>A0ABV9NXR7_9BACI</name>
<comment type="caution">
    <text evidence="2">The sequence shown here is derived from an EMBL/GenBank/DDBJ whole genome shotgun (WGS) entry which is preliminary data.</text>
</comment>
<feature type="transmembrane region" description="Helical" evidence="1">
    <location>
        <begin position="50"/>
        <end position="69"/>
    </location>
</feature>
<sequence length="226" mass="25379">MKISGLSHARGIFFIGPTSISEVKDSTVYEPVKKTALWQLELLMKAWRSLSLPFQAAILLPTAVFLAAGVWQQEWFWLHAAILYLISFHFWFPQQLRRYHGAEHMAFTIRRQRLPQAKWMEADVRNAGCSTAPAFTACLYLAVLLPVHGLEMHGFLLIAAALGAALLTELLRRRFPERLFFLTRVSGSLQKNATTALPNQAAVACAVESLEKLINCEKTPVSAKSR</sequence>
<dbReference type="EMBL" id="JBHSGK010000021">
    <property type="protein sequence ID" value="MFC4738108.1"/>
    <property type="molecule type" value="Genomic_DNA"/>
</dbReference>
<feature type="transmembrane region" description="Helical" evidence="1">
    <location>
        <begin position="75"/>
        <end position="92"/>
    </location>
</feature>
<organism evidence="2 3">
    <name type="scientific">Bacillus daqingensis</name>
    <dbReference type="NCBI Taxonomy" id="872396"/>
    <lineage>
        <taxon>Bacteria</taxon>
        <taxon>Bacillati</taxon>
        <taxon>Bacillota</taxon>
        <taxon>Bacilli</taxon>
        <taxon>Bacillales</taxon>
        <taxon>Bacillaceae</taxon>
        <taxon>Bacillus</taxon>
    </lineage>
</organism>
<feature type="transmembrane region" description="Helical" evidence="1">
    <location>
        <begin position="153"/>
        <end position="171"/>
    </location>
</feature>
<evidence type="ECO:0008006" key="4">
    <source>
        <dbReference type="Google" id="ProtNLM"/>
    </source>
</evidence>
<gene>
    <name evidence="2" type="ORF">ACFO4L_16155</name>
</gene>
<dbReference type="RefSeq" id="WP_377910695.1">
    <property type="nucleotide sequence ID" value="NZ_JBHSGK010000021.1"/>
</dbReference>
<accession>A0ABV9NXR7</accession>
<evidence type="ECO:0000313" key="3">
    <source>
        <dbReference type="Proteomes" id="UP001595896"/>
    </source>
</evidence>
<keyword evidence="1" id="KW-0472">Membrane</keyword>
<evidence type="ECO:0000313" key="2">
    <source>
        <dbReference type="EMBL" id="MFC4738108.1"/>
    </source>
</evidence>
<keyword evidence="3" id="KW-1185">Reference proteome</keyword>
<keyword evidence="1" id="KW-1133">Transmembrane helix</keyword>
<proteinExistence type="predicted"/>
<feature type="transmembrane region" description="Helical" evidence="1">
    <location>
        <begin position="127"/>
        <end position="147"/>
    </location>
</feature>
<reference evidence="3" key="1">
    <citation type="journal article" date="2019" name="Int. J. Syst. Evol. Microbiol.">
        <title>The Global Catalogue of Microorganisms (GCM) 10K type strain sequencing project: providing services to taxonomists for standard genome sequencing and annotation.</title>
        <authorList>
            <consortium name="The Broad Institute Genomics Platform"/>
            <consortium name="The Broad Institute Genome Sequencing Center for Infectious Disease"/>
            <person name="Wu L."/>
            <person name="Ma J."/>
        </authorList>
    </citation>
    <scope>NUCLEOTIDE SEQUENCE [LARGE SCALE GENOMIC DNA]</scope>
    <source>
        <strain evidence="3">JCM 12165</strain>
    </source>
</reference>
<evidence type="ECO:0000256" key="1">
    <source>
        <dbReference type="SAM" id="Phobius"/>
    </source>
</evidence>
<keyword evidence="1" id="KW-0812">Transmembrane</keyword>